<evidence type="ECO:0000256" key="10">
    <source>
        <dbReference type="SAM" id="MobiDB-lite"/>
    </source>
</evidence>
<keyword evidence="3" id="KW-0808">Transferase</keyword>
<dbReference type="STRING" id="5539.A0A3E2HEF1"/>
<keyword evidence="8" id="KW-0539">Nucleus</keyword>
<feature type="non-terminal residue" evidence="11">
    <location>
        <position position="539"/>
    </location>
</feature>
<sequence length="539" mass="60091">MAAKNIPISGDHSASPTLIEQLSAVLPRGFTFKIYHLSTPPTRTTAIYAPPPGTRPDRTYCESHFLAIAINTPTGTNGADSADVLVFAIEVLIYSTALSTTLFVSKADSTGYLHLLKLPKGASSPIRDISYTFLRHLVRERRRDNIRSVVSLFARAQDQYLFPGSIKNSGKHVLDDRGLVRWWCRVLTPLIEETNDSRRPTESGGAQWKAINGFLLVPGLDAYESRSFIPAQSSNSSASPSWTVGHPLRELSTRGSDVPPRCLVPHFPDDPKARFLDELDDEISGGSTDSNSGQWRSVKSIEQFWEMMAFRQECSAGRLVGFIWVVFTPDVELPSSNSQNSVVRLESNEYKRLTSISNSQENESLEWSYTKPAKPRKKKKRLSGPIIPREPRIKTENKNYLLDRPESTSYYIWRPQGRGQVIVEESNYKRITELLLHLEFSSLALAVTNTQRWVDEIRSSHAWADTWGQVVTGTKEIEVRDSSNTGGVNVLNLTIVKKKRKGGDEENNEGFNIATPTGTGSSPQVNVLGGSTIRKKVKV</sequence>
<dbReference type="GO" id="GO:0032931">
    <property type="term" value="F:histone H3K56 acetyltransferase activity"/>
    <property type="evidence" value="ECO:0007669"/>
    <property type="project" value="TreeGrafter"/>
</dbReference>
<comment type="subcellular location">
    <subcellularLocation>
        <location evidence="1">Nucleus</location>
    </subcellularLocation>
</comment>
<feature type="region of interest" description="Disordered" evidence="10">
    <location>
        <begin position="502"/>
        <end position="522"/>
    </location>
</feature>
<comment type="caution">
    <text evidence="11">The sequence shown here is derived from an EMBL/GenBank/DDBJ whole genome shotgun (WGS) entry which is preliminary data.</text>
</comment>
<evidence type="ECO:0000256" key="1">
    <source>
        <dbReference type="ARBA" id="ARBA00004123"/>
    </source>
</evidence>
<dbReference type="OMA" id="DQLWVGQ"/>
<dbReference type="EC" id="2.3.1.48" evidence="2"/>
<dbReference type="PROSITE" id="PS51728">
    <property type="entry name" value="RTT109_HAT"/>
    <property type="match status" value="1"/>
</dbReference>
<dbReference type="InterPro" id="IPR051236">
    <property type="entry name" value="HAT_RTT109-like"/>
</dbReference>
<protein>
    <recommendedName>
        <fullName evidence="2">histone acetyltransferase</fullName>
        <ecNumber evidence="2">2.3.1.48</ecNumber>
    </recommendedName>
</protein>
<dbReference type="SMART" id="SM01250">
    <property type="entry name" value="KAT11"/>
    <property type="match status" value="1"/>
</dbReference>
<evidence type="ECO:0000256" key="5">
    <source>
        <dbReference type="ARBA" id="ARBA00022990"/>
    </source>
</evidence>
<reference evidence="11 12" key="1">
    <citation type="submission" date="2018-05" db="EMBL/GenBank/DDBJ databases">
        <title>Draft genome sequence of Scytalidium lignicola DSM 105466, a ubiquitous saprotrophic fungus.</title>
        <authorList>
            <person name="Buettner E."/>
            <person name="Gebauer A.M."/>
            <person name="Hofrichter M."/>
            <person name="Liers C."/>
            <person name="Kellner H."/>
        </authorList>
    </citation>
    <scope>NUCLEOTIDE SEQUENCE [LARGE SCALE GENOMIC DNA]</scope>
    <source>
        <strain evidence="11 12">DSM 105466</strain>
    </source>
</reference>
<evidence type="ECO:0000256" key="7">
    <source>
        <dbReference type="ARBA" id="ARBA00023163"/>
    </source>
</evidence>
<feature type="non-terminal residue" evidence="11">
    <location>
        <position position="1"/>
    </location>
</feature>
<dbReference type="GO" id="GO:0005634">
    <property type="term" value="C:nucleus"/>
    <property type="evidence" value="ECO:0007669"/>
    <property type="project" value="UniProtKB-SubCell"/>
</dbReference>
<keyword evidence="4" id="KW-0227">DNA damage</keyword>
<evidence type="ECO:0000256" key="9">
    <source>
        <dbReference type="ARBA" id="ARBA00048940"/>
    </source>
</evidence>
<evidence type="ECO:0000256" key="6">
    <source>
        <dbReference type="ARBA" id="ARBA00023015"/>
    </source>
</evidence>
<dbReference type="GO" id="GO:0006974">
    <property type="term" value="P:DNA damage response"/>
    <property type="evidence" value="ECO:0007669"/>
    <property type="project" value="UniProtKB-KW"/>
</dbReference>
<evidence type="ECO:0000313" key="11">
    <source>
        <dbReference type="EMBL" id="RFU31533.1"/>
    </source>
</evidence>
<organism evidence="11 12">
    <name type="scientific">Scytalidium lignicola</name>
    <name type="common">Hyphomycete</name>
    <dbReference type="NCBI Taxonomy" id="5539"/>
    <lineage>
        <taxon>Eukaryota</taxon>
        <taxon>Fungi</taxon>
        <taxon>Dikarya</taxon>
        <taxon>Ascomycota</taxon>
        <taxon>Pezizomycotina</taxon>
        <taxon>Leotiomycetes</taxon>
        <taxon>Leotiomycetes incertae sedis</taxon>
        <taxon>Scytalidium</taxon>
    </lineage>
</organism>
<dbReference type="Proteomes" id="UP000258309">
    <property type="component" value="Unassembled WGS sequence"/>
</dbReference>
<evidence type="ECO:0000256" key="2">
    <source>
        <dbReference type="ARBA" id="ARBA00013184"/>
    </source>
</evidence>
<keyword evidence="5" id="KW-0007">Acetylation</keyword>
<evidence type="ECO:0000256" key="3">
    <source>
        <dbReference type="ARBA" id="ARBA00022679"/>
    </source>
</evidence>
<evidence type="ECO:0000256" key="4">
    <source>
        <dbReference type="ARBA" id="ARBA00022763"/>
    </source>
</evidence>
<dbReference type="AlphaFoldDB" id="A0A3E2HEF1"/>
<evidence type="ECO:0000313" key="12">
    <source>
        <dbReference type="Proteomes" id="UP000258309"/>
    </source>
</evidence>
<dbReference type="InterPro" id="IPR013178">
    <property type="entry name" value="Histone_AcTrfase_Rtt109/CBP"/>
</dbReference>
<proteinExistence type="predicted"/>
<dbReference type="EMBL" id="NCSJ02000074">
    <property type="protein sequence ID" value="RFU31533.1"/>
    <property type="molecule type" value="Genomic_DNA"/>
</dbReference>
<keyword evidence="6" id="KW-0805">Transcription regulation</keyword>
<comment type="catalytic activity">
    <reaction evidence="9">
        <text>L-lysyl-[histone] + acetyl-CoA = N(6)-acetyl-L-lysyl-[histone] + CoA + H(+)</text>
        <dbReference type="Rhea" id="RHEA:21992"/>
        <dbReference type="Rhea" id="RHEA-COMP:9845"/>
        <dbReference type="Rhea" id="RHEA-COMP:11338"/>
        <dbReference type="ChEBI" id="CHEBI:15378"/>
        <dbReference type="ChEBI" id="CHEBI:29969"/>
        <dbReference type="ChEBI" id="CHEBI:57287"/>
        <dbReference type="ChEBI" id="CHEBI:57288"/>
        <dbReference type="ChEBI" id="CHEBI:61930"/>
        <dbReference type="EC" id="2.3.1.48"/>
    </reaction>
    <physiologicalReaction direction="left-to-right" evidence="9">
        <dbReference type="Rhea" id="RHEA:21993"/>
    </physiologicalReaction>
</comment>
<accession>A0A3E2HEF1</accession>
<evidence type="ECO:0000256" key="8">
    <source>
        <dbReference type="ARBA" id="ARBA00023242"/>
    </source>
</evidence>
<dbReference type="GO" id="GO:0006355">
    <property type="term" value="P:regulation of DNA-templated transcription"/>
    <property type="evidence" value="ECO:0007669"/>
    <property type="project" value="InterPro"/>
</dbReference>
<gene>
    <name evidence="11" type="ORF">B7463_g4812</name>
</gene>
<name>A0A3E2HEF1_SCYLI</name>
<dbReference type="OrthoDB" id="3361892at2759"/>
<dbReference type="Pfam" id="PF08214">
    <property type="entry name" value="HAT_KAT11"/>
    <property type="match status" value="1"/>
</dbReference>
<dbReference type="PANTHER" id="PTHR31571">
    <property type="entry name" value="ALTERED INHERITANCE OF MITOCHONDRIA PROTEIN 6"/>
    <property type="match status" value="1"/>
</dbReference>
<dbReference type="InterPro" id="IPR016849">
    <property type="entry name" value="Rtt109"/>
</dbReference>
<keyword evidence="12" id="KW-1185">Reference proteome</keyword>
<dbReference type="PANTHER" id="PTHR31571:SF2">
    <property type="entry name" value="HISTONE ACETYLTRANSFERASE RTT109"/>
    <property type="match status" value="1"/>
</dbReference>
<keyword evidence="7" id="KW-0804">Transcription</keyword>